<keyword evidence="3" id="KW-0847">Vitamin C</keyword>
<accession>A0A3P3YNS5</accession>
<dbReference type="EMBL" id="OVEO01000019">
    <property type="protein sequence ID" value="SPR01876.1"/>
    <property type="molecule type" value="Genomic_DNA"/>
</dbReference>
<organism evidence="8 9">
    <name type="scientific">Plasmodiophora brassicae</name>
    <name type="common">Clubroot disease agent</name>
    <dbReference type="NCBI Taxonomy" id="37360"/>
    <lineage>
        <taxon>Eukaryota</taxon>
        <taxon>Sar</taxon>
        <taxon>Rhizaria</taxon>
        <taxon>Endomyxa</taxon>
        <taxon>Phytomyxea</taxon>
        <taxon>Plasmodiophorida</taxon>
        <taxon>Plasmodiophoridae</taxon>
        <taxon>Plasmodiophora</taxon>
    </lineage>
</organism>
<dbReference type="Proteomes" id="UP000290189">
    <property type="component" value="Unassembled WGS sequence"/>
</dbReference>
<dbReference type="InterPro" id="IPR005123">
    <property type="entry name" value="Oxoglu/Fe-dep_dioxygenase_dom"/>
</dbReference>
<evidence type="ECO:0000256" key="3">
    <source>
        <dbReference type="ARBA" id="ARBA00022896"/>
    </source>
</evidence>
<evidence type="ECO:0000313" key="9">
    <source>
        <dbReference type="Proteomes" id="UP000290189"/>
    </source>
</evidence>
<keyword evidence="8" id="KW-0496">Mitochondrion</keyword>
<dbReference type="GO" id="GO:0031543">
    <property type="term" value="F:peptidyl-proline dioxygenase activity"/>
    <property type="evidence" value="ECO:0007669"/>
    <property type="project" value="TreeGrafter"/>
</dbReference>
<proteinExistence type="predicted"/>
<dbReference type="GO" id="GO:0031418">
    <property type="term" value="F:L-ascorbic acid binding"/>
    <property type="evidence" value="ECO:0007669"/>
    <property type="project" value="UniProtKB-KW"/>
</dbReference>
<dbReference type="PANTHER" id="PTHR12907:SF26">
    <property type="entry name" value="HIF PROLYL HYDROXYLASE, ISOFORM C"/>
    <property type="match status" value="1"/>
</dbReference>
<keyword evidence="6" id="KW-0408">Iron</keyword>
<evidence type="ECO:0000313" key="8">
    <source>
        <dbReference type="EMBL" id="SPR01876.1"/>
    </source>
</evidence>
<geneLocation type="mitochondrion" evidence="8"/>
<dbReference type="PROSITE" id="PS51471">
    <property type="entry name" value="FE2OG_OXY"/>
    <property type="match status" value="1"/>
</dbReference>
<dbReference type="Pfam" id="PF13640">
    <property type="entry name" value="2OG-FeII_Oxy_3"/>
    <property type="match status" value="1"/>
</dbReference>
<name>A0A3P3YNS5_PLABS</name>
<keyword evidence="4" id="KW-0223">Dioxygenase</keyword>
<sequence>MTKQAPSNSESVLASVAAGDSAFDDDDADVVDVTEAELLALLDANENPLLTCRRLFLPGAGRHRLQVLSAADADRLYRDGVVVIDGFVDGATVASARHSALSMRSDGVLARPAIAKARSAGVADGDAGALDEFRDNDARDDVIAWLHAGQGGGGPLDAVLARLECLRRDLSRLIALRGTVEYQLAVYAPGGRYEKHRDALPIDDPEDDLQRRVTAICYLNDDEWDVASDGGALRVFVPVVDDDDDPGRTPDGGAVVDNGSRCMDIEPRAGRLALFLSGAIDHAVLPAHRERVAVTAWIR</sequence>
<evidence type="ECO:0000256" key="6">
    <source>
        <dbReference type="ARBA" id="ARBA00023004"/>
    </source>
</evidence>
<dbReference type="AlphaFoldDB" id="A0A3P3YNS5"/>
<comment type="cofactor">
    <cofactor evidence="1">
        <name>L-ascorbate</name>
        <dbReference type="ChEBI" id="CHEBI:38290"/>
    </cofactor>
</comment>
<dbReference type="Gene3D" id="2.60.120.620">
    <property type="entry name" value="q2cbj1_9rhob like domain"/>
    <property type="match status" value="1"/>
</dbReference>
<dbReference type="GO" id="GO:0008198">
    <property type="term" value="F:ferrous iron binding"/>
    <property type="evidence" value="ECO:0007669"/>
    <property type="project" value="TreeGrafter"/>
</dbReference>
<protein>
    <recommendedName>
        <fullName evidence="7">Fe2OG dioxygenase domain-containing protein</fullName>
    </recommendedName>
</protein>
<gene>
    <name evidence="8" type="ORF">PLBR_LOCUS9091</name>
</gene>
<dbReference type="InterPro" id="IPR006620">
    <property type="entry name" value="Pro_4_hyd_alph"/>
</dbReference>
<evidence type="ECO:0000259" key="7">
    <source>
        <dbReference type="PROSITE" id="PS51471"/>
    </source>
</evidence>
<dbReference type="GO" id="GO:0071456">
    <property type="term" value="P:cellular response to hypoxia"/>
    <property type="evidence" value="ECO:0007669"/>
    <property type="project" value="TreeGrafter"/>
</dbReference>
<dbReference type="SMART" id="SM00702">
    <property type="entry name" value="P4Hc"/>
    <property type="match status" value="1"/>
</dbReference>
<evidence type="ECO:0000256" key="1">
    <source>
        <dbReference type="ARBA" id="ARBA00001961"/>
    </source>
</evidence>
<dbReference type="InterPro" id="IPR051559">
    <property type="entry name" value="HIF_prolyl_hydroxylases"/>
</dbReference>
<keyword evidence="2" id="KW-0479">Metal-binding</keyword>
<evidence type="ECO:0000256" key="5">
    <source>
        <dbReference type="ARBA" id="ARBA00023002"/>
    </source>
</evidence>
<evidence type="ECO:0000256" key="2">
    <source>
        <dbReference type="ARBA" id="ARBA00022723"/>
    </source>
</evidence>
<evidence type="ECO:0000256" key="4">
    <source>
        <dbReference type="ARBA" id="ARBA00022964"/>
    </source>
</evidence>
<keyword evidence="5" id="KW-0560">Oxidoreductase</keyword>
<dbReference type="InterPro" id="IPR044862">
    <property type="entry name" value="Pro_4_hyd_alph_FE2OG_OXY"/>
</dbReference>
<dbReference type="PANTHER" id="PTHR12907">
    <property type="entry name" value="EGL NINE HOMOLOG-RELATED"/>
    <property type="match status" value="1"/>
</dbReference>
<reference evidence="8 9" key="1">
    <citation type="submission" date="2018-03" db="EMBL/GenBank/DDBJ databases">
        <authorList>
            <person name="Fogelqvist J."/>
        </authorList>
    </citation>
    <scope>NUCLEOTIDE SEQUENCE [LARGE SCALE GENOMIC DNA]</scope>
</reference>
<feature type="domain" description="Fe2OG dioxygenase" evidence="7">
    <location>
        <begin position="178"/>
        <end position="299"/>
    </location>
</feature>